<dbReference type="Gene3D" id="3.40.1280.10">
    <property type="match status" value="1"/>
</dbReference>
<gene>
    <name evidence="13" type="ORF">DN068_13455</name>
</gene>
<keyword evidence="6 10" id="KW-0808">Transferase</keyword>
<dbReference type="PIRSF" id="PIRSF015601">
    <property type="entry name" value="MTase_slr0722"/>
    <property type="match status" value="1"/>
</dbReference>
<comment type="catalytic activity">
    <reaction evidence="9 10">
        <text>uridine(1498) in 16S rRNA + S-adenosyl-L-methionine = N(3)-methyluridine(1498) in 16S rRNA + S-adenosyl-L-homocysteine + H(+)</text>
        <dbReference type="Rhea" id="RHEA:42920"/>
        <dbReference type="Rhea" id="RHEA-COMP:10283"/>
        <dbReference type="Rhea" id="RHEA-COMP:10284"/>
        <dbReference type="ChEBI" id="CHEBI:15378"/>
        <dbReference type="ChEBI" id="CHEBI:57856"/>
        <dbReference type="ChEBI" id="CHEBI:59789"/>
        <dbReference type="ChEBI" id="CHEBI:65315"/>
        <dbReference type="ChEBI" id="CHEBI:74502"/>
        <dbReference type="EC" id="2.1.1.193"/>
    </reaction>
</comment>
<dbReference type="GO" id="GO:0070042">
    <property type="term" value="F:rRNA (uridine-N3-)-methyltransferase activity"/>
    <property type="evidence" value="ECO:0007669"/>
    <property type="project" value="TreeGrafter"/>
</dbReference>
<keyword evidence="3 10" id="KW-0963">Cytoplasm</keyword>
<evidence type="ECO:0000259" key="12">
    <source>
        <dbReference type="Pfam" id="PF20260"/>
    </source>
</evidence>
<evidence type="ECO:0000256" key="10">
    <source>
        <dbReference type="PIRNR" id="PIRNR015601"/>
    </source>
</evidence>
<feature type="domain" description="Ribosomal RNA small subunit methyltransferase E methyltransferase" evidence="11">
    <location>
        <begin position="79"/>
        <end position="235"/>
    </location>
</feature>
<keyword evidence="4 10" id="KW-0698">rRNA processing</keyword>
<comment type="similarity">
    <text evidence="2 10">Belongs to the RNA methyltransferase RsmE family.</text>
</comment>
<dbReference type="EMBL" id="QKTW01000018">
    <property type="protein sequence ID" value="PZF72355.1"/>
    <property type="molecule type" value="Genomic_DNA"/>
</dbReference>
<proteinExistence type="inferred from homology"/>
<comment type="function">
    <text evidence="8 10">Specifically methylates the N3 position of the uracil ring of uridine 1498 (m3U1498) in 16S rRNA. Acts on the fully assembled 30S ribosomal subunit.</text>
</comment>
<evidence type="ECO:0000313" key="14">
    <source>
        <dbReference type="Proteomes" id="UP000248745"/>
    </source>
</evidence>
<sequence>MAITTPIFFHKGTMTKGAEIWLEEDTARHIVQVLRMENGEQLRLTNGEGILATATVANAQKKKCSVILNEVKKFQPATTQFHLAVAFTKNTSRNEWLLEKATELGVTAIIPLMATRSERERFRHDRWLNILISAMLQSQQYYLPELSEPAELPAILKRFNAVEQKFIAHCISEEERTSIAERMKPHKETLIFIGPEGDFTPEEVALCITQGCQPIVMGANRLRTETAAMAACAYFNMIQ</sequence>
<dbReference type="InterPro" id="IPR015947">
    <property type="entry name" value="PUA-like_sf"/>
</dbReference>
<dbReference type="PANTHER" id="PTHR30027">
    <property type="entry name" value="RIBOSOMAL RNA SMALL SUBUNIT METHYLTRANSFERASE E"/>
    <property type="match status" value="1"/>
</dbReference>
<evidence type="ECO:0000313" key="13">
    <source>
        <dbReference type="EMBL" id="PZF72355.1"/>
    </source>
</evidence>
<dbReference type="Gene3D" id="2.40.240.20">
    <property type="entry name" value="Hypothetical PUA domain-like, domain 1"/>
    <property type="match status" value="1"/>
</dbReference>
<dbReference type="RefSeq" id="WP_110999450.1">
    <property type="nucleotide sequence ID" value="NZ_QKTW01000018.1"/>
</dbReference>
<dbReference type="InterPro" id="IPR029026">
    <property type="entry name" value="tRNA_m1G_MTases_N"/>
</dbReference>
<reference evidence="13 14" key="1">
    <citation type="submission" date="2018-06" db="EMBL/GenBank/DDBJ databases">
        <title>Mucibacter soli gen. nov., sp. nov., a new member of the family Chitinophagaceae producing mucin.</title>
        <authorList>
            <person name="Kim M.-K."/>
            <person name="Park S."/>
            <person name="Kim T.-S."/>
            <person name="Joung Y."/>
            <person name="Han J.-H."/>
            <person name="Kim S.B."/>
        </authorList>
    </citation>
    <scope>NUCLEOTIDE SEQUENCE [LARGE SCALE GENOMIC DNA]</scope>
    <source>
        <strain evidence="13 14">R1-15</strain>
    </source>
</reference>
<dbReference type="AlphaFoldDB" id="A0A2W2AAD1"/>
<dbReference type="Pfam" id="PF20260">
    <property type="entry name" value="PUA_4"/>
    <property type="match status" value="1"/>
</dbReference>
<evidence type="ECO:0000256" key="4">
    <source>
        <dbReference type="ARBA" id="ARBA00022552"/>
    </source>
</evidence>
<organism evidence="13 14">
    <name type="scientific">Taibaiella soli</name>
    <dbReference type="NCBI Taxonomy" id="1649169"/>
    <lineage>
        <taxon>Bacteria</taxon>
        <taxon>Pseudomonadati</taxon>
        <taxon>Bacteroidota</taxon>
        <taxon>Chitinophagia</taxon>
        <taxon>Chitinophagales</taxon>
        <taxon>Chitinophagaceae</taxon>
        <taxon>Taibaiella</taxon>
    </lineage>
</organism>
<dbReference type="Proteomes" id="UP000248745">
    <property type="component" value="Unassembled WGS sequence"/>
</dbReference>
<dbReference type="PANTHER" id="PTHR30027:SF3">
    <property type="entry name" value="16S RRNA (URACIL(1498)-N(3))-METHYLTRANSFERASE"/>
    <property type="match status" value="1"/>
</dbReference>
<keyword evidence="5 10" id="KW-0489">Methyltransferase</keyword>
<dbReference type="OrthoDB" id="9815641at2"/>
<dbReference type="InterPro" id="IPR006700">
    <property type="entry name" value="RsmE"/>
</dbReference>
<evidence type="ECO:0000256" key="5">
    <source>
        <dbReference type="ARBA" id="ARBA00022603"/>
    </source>
</evidence>
<keyword evidence="7 10" id="KW-0949">S-adenosyl-L-methionine</keyword>
<evidence type="ECO:0000256" key="2">
    <source>
        <dbReference type="ARBA" id="ARBA00005528"/>
    </source>
</evidence>
<dbReference type="GO" id="GO:0070475">
    <property type="term" value="P:rRNA base methylation"/>
    <property type="evidence" value="ECO:0007669"/>
    <property type="project" value="TreeGrafter"/>
</dbReference>
<evidence type="ECO:0000256" key="9">
    <source>
        <dbReference type="ARBA" id="ARBA00047944"/>
    </source>
</evidence>
<evidence type="ECO:0000256" key="8">
    <source>
        <dbReference type="ARBA" id="ARBA00025699"/>
    </source>
</evidence>
<evidence type="ECO:0000256" key="3">
    <source>
        <dbReference type="ARBA" id="ARBA00022490"/>
    </source>
</evidence>
<dbReference type="InterPro" id="IPR046886">
    <property type="entry name" value="RsmE_MTase_dom"/>
</dbReference>
<keyword evidence="14" id="KW-1185">Reference proteome</keyword>
<evidence type="ECO:0000256" key="7">
    <source>
        <dbReference type="ARBA" id="ARBA00022691"/>
    </source>
</evidence>
<comment type="caution">
    <text evidence="13">The sequence shown here is derived from an EMBL/GenBank/DDBJ whole genome shotgun (WGS) entry which is preliminary data.</text>
</comment>
<feature type="domain" description="Ribosomal RNA small subunit methyltransferase E PUA-like" evidence="12">
    <location>
        <begin position="22"/>
        <end position="68"/>
    </location>
</feature>
<dbReference type="NCBIfam" id="TIGR00046">
    <property type="entry name" value="RsmE family RNA methyltransferase"/>
    <property type="match status" value="1"/>
</dbReference>
<name>A0A2W2AAD1_9BACT</name>
<comment type="subcellular location">
    <subcellularLocation>
        <location evidence="1 10">Cytoplasm</location>
    </subcellularLocation>
</comment>
<accession>A0A2W2AAD1</accession>
<dbReference type="InterPro" id="IPR046887">
    <property type="entry name" value="RsmE_PUA-like"/>
</dbReference>
<dbReference type="EC" id="2.1.1.193" evidence="10"/>
<dbReference type="InterPro" id="IPR029028">
    <property type="entry name" value="Alpha/beta_knot_MTases"/>
</dbReference>
<dbReference type="Pfam" id="PF04452">
    <property type="entry name" value="Methyltrans_RNA"/>
    <property type="match status" value="1"/>
</dbReference>
<dbReference type="GO" id="GO:0005737">
    <property type="term" value="C:cytoplasm"/>
    <property type="evidence" value="ECO:0007669"/>
    <property type="project" value="UniProtKB-SubCell"/>
</dbReference>
<evidence type="ECO:0000256" key="1">
    <source>
        <dbReference type="ARBA" id="ARBA00004496"/>
    </source>
</evidence>
<dbReference type="CDD" id="cd18084">
    <property type="entry name" value="RsmE-like"/>
    <property type="match status" value="1"/>
</dbReference>
<evidence type="ECO:0000256" key="6">
    <source>
        <dbReference type="ARBA" id="ARBA00022679"/>
    </source>
</evidence>
<dbReference type="SUPFAM" id="SSF75217">
    <property type="entry name" value="alpha/beta knot"/>
    <property type="match status" value="1"/>
</dbReference>
<evidence type="ECO:0000259" key="11">
    <source>
        <dbReference type="Pfam" id="PF04452"/>
    </source>
</evidence>
<dbReference type="SUPFAM" id="SSF88697">
    <property type="entry name" value="PUA domain-like"/>
    <property type="match status" value="1"/>
</dbReference>
<protein>
    <recommendedName>
        <fullName evidence="10">Ribosomal RNA small subunit methyltransferase E</fullName>
        <ecNumber evidence="10">2.1.1.193</ecNumber>
    </recommendedName>
</protein>